<proteinExistence type="inferred from homology"/>
<dbReference type="RefSeq" id="WP_207142656.1">
    <property type="nucleotide sequence ID" value="NZ_JAEKJZ010000005.1"/>
</dbReference>
<dbReference type="GO" id="GO:0030288">
    <property type="term" value="C:outer membrane-bounded periplasmic space"/>
    <property type="evidence" value="ECO:0007669"/>
    <property type="project" value="TreeGrafter"/>
</dbReference>
<comment type="caution">
    <text evidence="6">The sequence shown here is derived from an EMBL/GenBank/DDBJ whole genome shotgun (WGS) entry which is preliminary data.</text>
</comment>
<comment type="similarity">
    <text evidence="2">Belongs to the bacterial solute-binding protein 5 family.</text>
</comment>
<sequence>MAFRWCAWKKTAAGLAFAGAMSISGLTAVPAANAEEPEWHHATALTGTPKYGPEVTHFDYVDPDAPKGGTVRLASSGGFDTFNILAQKGHAAPGILTVYESLMEPSLDEEDISAQYGVLAEAVRFPDDFSWVEYRMNPDARWHDGEPVTAEDVVWSFEKAIELDPRRKFYYQNVSSVEIVGDRTIRFTFDTSGNRELPKIMGQLTVLPKHWWNGTDDKGRARDISRASLEPPLGSGPYKIKEFSPNRQVIYTRVEDYWGKNLPIRAGTHNFDEIRYISFLDDAVRFEAFKGDQYDYHVERSSSQWAKRYDFPATRDGRVVKEIFPDNSSGVMQGFFLNLRREKFQNPDIRQALNYAYDFETTNEIVSANLLKRVNSYFAGTELASSGLPEGKELEILEEVRDMVPPEVFTEEYQNPVGGNPQNVRANLREAVKLFRKAGYELKDRKMIDPKTGEQFTIEFLYTDKGRERTLLPYAKNLESIGIKPVLRLIDVSQYVNRVRSRDFDTVVLAVGQSLSPGNEQREYWGSESADNPSSANYAGIKNPAIDKLIDKVIFAEDRETLVAATHALDRVLLWNHYVVPQFYSDETRTARWNRFAHPEKMPEYGTGFPDIWWYDEELAAKTGAAK</sequence>
<dbReference type="InterPro" id="IPR030678">
    <property type="entry name" value="Peptide/Ni-bd"/>
</dbReference>
<keyword evidence="3 4" id="KW-0732">Signal</keyword>
<dbReference type="CDD" id="cd08497">
    <property type="entry name" value="MbnE-like"/>
    <property type="match status" value="1"/>
</dbReference>
<dbReference type="AlphaFoldDB" id="A0A939EJH4"/>
<dbReference type="GO" id="GO:1904680">
    <property type="term" value="F:peptide transmembrane transporter activity"/>
    <property type="evidence" value="ECO:0007669"/>
    <property type="project" value="TreeGrafter"/>
</dbReference>
<dbReference type="Gene3D" id="3.40.190.10">
    <property type="entry name" value="Periplasmic binding protein-like II"/>
    <property type="match status" value="1"/>
</dbReference>
<name>A0A939EJH4_9HYPH</name>
<evidence type="ECO:0000313" key="6">
    <source>
        <dbReference type="EMBL" id="MBN9672804.1"/>
    </source>
</evidence>
<dbReference type="PIRSF" id="PIRSF002741">
    <property type="entry name" value="MppA"/>
    <property type="match status" value="1"/>
</dbReference>
<feature type="signal peptide" evidence="4">
    <location>
        <begin position="1"/>
        <end position="34"/>
    </location>
</feature>
<dbReference type="InterPro" id="IPR039424">
    <property type="entry name" value="SBP_5"/>
</dbReference>
<dbReference type="EMBL" id="JAEKJZ010000005">
    <property type="protein sequence ID" value="MBN9672804.1"/>
    <property type="molecule type" value="Genomic_DNA"/>
</dbReference>
<dbReference type="PANTHER" id="PTHR30290:SF64">
    <property type="entry name" value="ABC TRANSPORTER PERIPLASMIC BINDING PROTEIN"/>
    <property type="match status" value="1"/>
</dbReference>
<evidence type="ECO:0000256" key="3">
    <source>
        <dbReference type="ARBA" id="ARBA00022729"/>
    </source>
</evidence>
<dbReference type="Proteomes" id="UP000664096">
    <property type="component" value="Unassembled WGS sequence"/>
</dbReference>
<evidence type="ECO:0000256" key="4">
    <source>
        <dbReference type="SAM" id="SignalP"/>
    </source>
</evidence>
<dbReference type="SUPFAM" id="SSF53850">
    <property type="entry name" value="Periplasmic binding protein-like II"/>
    <property type="match status" value="1"/>
</dbReference>
<evidence type="ECO:0000256" key="2">
    <source>
        <dbReference type="ARBA" id="ARBA00005695"/>
    </source>
</evidence>
<dbReference type="InterPro" id="IPR000914">
    <property type="entry name" value="SBP_5_dom"/>
</dbReference>
<dbReference type="GO" id="GO:0043190">
    <property type="term" value="C:ATP-binding cassette (ABC) transporter complex"/>
    <property type="evidence" value="ECO:0007669"/>
    <property type="project" value="InterPro"/>
</dbReference>
<organism evidence="6 7">
    <name type="scientific">Roseibium aggregatum</name>
    <dbReference type="NCBI Taxonomy" id="187304"/>
    <lineage>
        <taxon>Bacteria</taxon>
        <taxon>Pseudomonadati</taxon>
        <taxon>Pseudomonadota</taxon>
        <taxon>Alphaproteobacteria</taxon>
        <taxon>Hyphomicrobiales</taxon>
        <taxon>Stappiaceae</taxon>
        <taxon>Roseibium</taxon>
    </lineage>
</organism>
<dbReference type="GO" id="GO:0042884">
    <property type="term" value="P:microcin transport"/>
    <property type="evidence" value="ECO:0007669"/>
    <property type="project" value="TreeGrafter"/>
</dbReference>
<evidence type="ECO:0000259" key="5">
    <source>
        <dbReference type="Pfam" id="PF00496"/>
    </source>
</evidence>
<dbReference type="Pfam" id="PF00496">
    <property type="entry name" value="SBP_bac_5"/>
    <property type="match status" value="1"/>
</dbReference>
<dbReference type="PANTHER" id="PTHR30290">
    <property type="entry name" value="PERIPLASMIC BINDING COMPONENT OF ABC TRANSPORTER"/>
    <property type="match status" value="1"/>
</dbReference>
<evidence type="ECO:0000256" key="1">
    <source>
        <dbReference type="ARBA" id="ARBA00004418"/>
    </source>
</evidence>
<dbReference type="Gene3D" id="3.10.105.10">
    <property type="entry name" value="Dipeptide-binding Protein, Domain 3"/>
    <property type="match status" value="1"/>
</dbReference>
<dbReference type="GO" id="GO:0015833">
    <property type="term" value="P:peptide transport"/>
    <property type="evidence" value="ECO:0007669"/>
    <property type="project" value="TreeGrafter"/>
</dbReference>
<feature type="domain" description="Solute-binding protein family 5" evidence="5">
    <location>
        <begin position="118"/>
        <end position="530"/>
    </location>
</feature>
<reference evidence="6" key="1">
    <citation type="submission" date="2020-12" db="EMBL/GenBank/DDBJ databases">
        <title>Oil enriched cultivation method for isolating marine PHA-producing bacteria.</title>
        <authorList>
            <person name="Zheng W."/>
            <person name="Yu S."/>
            <person name="Huang Y."/>
        </authorList>
    </citation>
    <scope>NUCLEOTIDE SEQUENCE</scope>
    <source>
        <strain evidence="6">SY-2-12</strain>
    </source>
</reference>
<protein>
    <submittedName>
        <fullName evidence="6">ABC transporter substrate-binding protein</fullName>
    </submittedName>
</protein>
<evidence type="ECO:0000313" key="7">
    <source>
        <dbReference type="Proteomes" id="UP000664096"/>
    </source>
</evidence>
<comment type="subcellular location">
    <subcellularLocation>
        <location evidence="1">Periplasm</location>
    </subcellularLocation>
</comment>
<gene>
    <name evidence="6" type="ORF">JF539_20785</name>
</gene>
<feature type="chain" id="PRO_5037806260" evidence="4">
    <location>
        <begin position="35"/>
        <end position="627"/>
    </location>
</feature>
<accession>A0A939EJH4</accession>